<feature type="transmembrane region" description="Helical" evidence="1">
    <location>
        <begin position="12"/>
        <end position="30"/>
    </location>
</feature>
<name>A0A1M4MI29_9EURY</name>
<dbReference type="STRING" id="118126.L21_0459"/>
<proteinExistence type="predicted"/>
<dbReference type="RefSeq" id="WP_074368877.1">
    <property type="nucleotide sequence ID" value="NZ_FMID01000011.1"/>
</dbReference>
<dbReference type="Proteomes" id="UP000184671">
    <property type="component" value="Unassembled WGS sequence"/>
</dbReference>
<evidence type="ECO:0000313" key="3">
    <source>
        <dbReference type="Proteomes" id="UP000184671"/>
    </source>
</evidence>
<dbReference type="AlphaFoldDB" id="A0A1M4MI29"/>
<dbReference type="OrthoDB" id="107562at2157"/>
<organism evidence="2 3">
    <name type="scientific">Methanoculleus chikugoensis</name>
    <dbReference type="NCBI Taxonomy" id="118126"/>
    <lineage>
        <taxon>Archaea</taxon>
        <taxon>Methanobacteriati</taxon>
        <taxon>Methanobacteriota</taxon>
        <taxon>Stenosarchaea group</taxon>
        <taxon>Methanomicrobia</taxon>
        <taxon>Methanomicrobiales</taxon>
        <taxon>Methanomicrobiaceae</taxon>
        <taxon>Methanoculleus</taxon>
    </lineage>
</organism>
<keyword evidence="1" id="KW-0472">Membrane</keyword>
<evidence type="ECO:0000313" key="2">
    <source>
        <dbReference type="EMBL" id="SCL74579.1"/>
    </source>
</evidence>
<evidence type="ECO:0000256" key="1">
    <source>
        <dbReference type="SAM" id="Phobius"/>
    </source>
</evidence>
<sequence length="66" mass="7180">MAGKGGNNLTVAARLMAIAVGMFLLFGIAMEFLETSLALFSVLLLYLVYCGYILPEIDRRRAPGLL</sequence>
<dbReference type="EMBL" id="FMID01000011">
    <property type="protein sequence ID" value="SCL74579.1"/>
    <property type="molecule type" value="Genomic_DNA"/>
</dbReference>
<accession>A0A1M4MI29</accession>
<keyword evidence="1" id="KW-1133">Transmembrane helix</keyword>
<feature type="transmembrane region" description="Helical" evidence="1">
    <location>
        <begin position="36"/>
        <end position="54"/>
    </location>
</feature>
<protein>
    <submittedName>
        <fullName evidence="2">Uncharacterized protein</fullName>
    </submittedName>
</protein>
<reference evidence="2 3" key="1">
    <citation type="submission" date="2016-08" db="EMBL/GenBank/DDBJ databases">
        <authorList>
            <person name="Seilhamer J.J."/>
        </authorList>
    </citation>
    <scope>NUCLEOTIDE SEQUENCE [LARGE SCALE GENOMIC DNA]</scope>
    <source>
        <strain evidence="2">L21-II-0</strain>
    </source>
</reference>
<keyword evidence="1" id="KW-0812">Transmembrane</keyword>
<gene>
    <name evidence="2" type="ORF">L21_0459</name>
</gene>